<evidence type="ECO:0000313" key="1">
    <source>
        <dbReference type="EMBL" id="PFT39258.1"/>
    </source>
</evidence>
<evidence type="ECO:0000313" key="2">
    <source>
        <dbReference type="Proteomes" id="UP000226106"/>
    </source>
</evidence>
<accession>A0A9X7AJG3</accession>
<gene>
    <name evidence="1" type="ORF">COK72_24010</name>
</gene>
<dbReference type="AlphaFoldDB" id="A0A9X7AJG3"/>
<dbReference type="RefSeq" id="WP_098283296.1">
    <property type="nucleotide sequence ID" value="NZ_LDFI01000046.1"/>
</dbReference>
<reference evidence="1 2" key="1">
    <citation type="submission" date="2017-09" db="EMBL/GenBank/DDBJ databases">
        <title>Large-scale bioinformatics analysis of Bacillus genomes uncovers conserved roles of natural products in bacterial physiology.</title>
        <authorList>
            <consortium name="Agbiome Team Llc"/>
            <person name="Bleich R.M."/>
            <person name="Grubbs K.J."/>
            <person name="Santa Maria K.C."/>
            <person name="Allen S.E."/>
            <person name="Farag S."/>
            <person name="Shank E.A."/>
            <person name="Bowers A."/>
        </authorList>
    </citation>
    <scope>NUCLEOTIDE SEQUENCE [LARGE SCALE GENOMIC DNA]</scope>
    <source>
        <strain evidence="1 2">AFS065400</strain>
    </source>
</reference>
<name>A0A9X7AJG3_BACTU</name>
<protein>
    <recommendedName>
        <fullName evidence="3">DUF262 domain-containing protein</fullName>
    </recommendedName>
</protein>
<evidence type="ECO:0008006" key="3">
    <source>
        <dbReference type="Google" id="ProtNLM"/>
    </source>
</evidence>
<sequence length="402" mass="46502">MNSTLKKSLSALSFSALFDASKEKREINIRQLCEDIEEKKLVIPVFQTYIRWINEKVAELFNYQLHGAAPISPISVNLITKPEKVVEQMNFITREVLSGEEMKNKMSVADGQQRLSANYKAFVNHEDISNVVLDIRKGKFIVLNEGDELAVHHIPAGILYNKDTVIFKQYIKNNKFLKQEEVKDILEDVRRKHFSYTYVINVATDLGKVDQQKWFEVLNLEGSRVTENMVYLSEMLIKGLDFYTNYVFPFVDRLESSGFGYLFPRKSAEVSIPLATLNTSYYKFTGLPKTSNSSPIPSDAKPKPIGRLEVFEIKKIIDETLEAMDNVLLFIRENATLIPKIERIDIITYLIGLFVEFEITSEVNGKQKAYILKWCQNINFVNNSNSERREKFERLIDDYKKL</sequence>
<proteinExistence type="predicted"/>
<dbReference type="EMBL" id="NVCO01000085">
    <property type="protein sequence ID" value="PFT39258.1"/>
    <property type="molecule type" value="Genomic_DNA"/>
</dbReference>
<comment type="caution">
    <text evidence="1">The sequence shown here is derived from an EMBL/GenBank/DDBJ whole genome shotgun (WGS) entry which is preliminary data.</text>
</comment>
<dbReference type="Proteomes" id="UP000226106">
    <property type="component" value="Unassembled WGS sequence"/>
</dbReference>
<organism evidence="1 2">
    <name type="scientific">Bacillus thuringiensis</name>
    <dbReference type="NCBI Taxonomy" id="1428"/>
    <lineage>
        <taxon>Bacteria</taxon>
        <taxon>Bacillati</taxon>
        <taxon>Bacillota</taxon>
        <taxon>Bacilli</taxon>
        <taxon>Bacillales</taxon>
        <taxon>Bacillaceae</taxon>
        <taxon>Bacillus</taxon>
        <taxon>Bacillus cereus group</taxon>
    </lineage>
</organism>